<sequence length="108" mass="12513">MLPKENRVDKRDIDFLFKKGNSINSSDLSFKFILTTDATLPRISFIAPKNIAKLAVLRNSLRRRGYDALRKHIRSFPRGLIGVFLFKKNQQDVPTIENEIKNILNKIN</sequence>
<dbReference type="GO" id="GO:0008033">
    <property type="term" value="P:tRNA processing"/>
    <property type="evidence" value="ECO:0007669"/>
    <property type="project" value="UniProtKB-KW"/>
</dbReference>
<evidence type="ECO:0000256" key="3">
    <source>
        <dbReference type="ARBA" id="ARBA00022759"/>
    </source>
</evidence>
<dbReference type="GO" id="GO:0004526">
    <property type="term" value="F:ribonuclease P activity"/>
    <property type="evidence" value="ECO:0007669"/>
    <property type="project" value="InterPro"/>
</dbReference>
<evidence type="ECO:0000256" key="4">
    <source>
        <dbReference type="ARBA" id="ARBA00022801"/>
    </source>
</evidence>
<keyword evidence="4" id="KW-0378">Hydrolase</keyword>
<evidence type="ECO:0000256" key="5">
    <source>
        <dbReference type="ARBA" id="ARBA00022884"/>
    </source>
</evidence>
<keyword evidence="3" id="KW-0255">Endonuclease</keyword>
<dbReference type="Pfam" id="PF00825">
    <property type="entry name" value="Ribonuclease_P"/>
    <property type="match status" value="1"/>
</dbReference>
<dbReference type="Gene3D" id="3.30.230.10">
    <property type="match status" value="1"/>
</dbReference>
<evidence type="ECO:0000313" key="7">
    <source>
        <dbReference type="Proteomes" id="UP000177370"/>
    </source>
</evidence>
<protein>
    <submittedName>
        <fullName evidence="6">Uncharacterized protein</fullName>
    </submittedName>
</protein>
<dbReference type="GO" id="GO:0000049">
    <property type="term" value="F:tRNA binding"/>
    <property type="evidence" value="ECO:0007669"/>
    <property type="project" value="InterPro"/>
</dbReference>
<dbReference type="AlphaFoldDB" id="A0A1F6V997"/>
<evidence type="ECO:0000313" key="6">
    <source>
        <dbReference type="EMBL" id="OGI66144.1"/>
    </source>
</evidence>
<dbReference type="InterPro" id="IPR000100">
    <property type="entry name" value="RNase_P"/>
</dbReference>
<dbReference type="InterPro" id="IPR014721">
    <property type="entry name" value="Ribsml_uS5_D2-typ_fold_subgr"/>
</dbReference>
<dbReference type="SUPFAM" id="SSF54211">
    <property type="entry name" value="Ribosomal protein S5 domain 2-like"/>
    <property type="match status" value="1"/>
</dbReference>
<comment type="caution">
    <text evidence="6">The sequence shown here is derived from an EMBL/GenBank/DDBJ whole genome shotgun (WGS) entry which is preliminary data.</text>
</comment>
<accession>A0A1F6V997</accession>
<dbReference type="Proteomes" id="UP000177370">
    <property type="component" value="Unassembled WGS sequence"/>
</dbReference>
<dbReference type="InterPro" id="IPR020568">
    <property type="entry name" value="Ribosomal_Su5_D2-typ_SF"/>
</dbReference>
<proteinExistence type="predicted"/>
<name>A0A1F6V997_9BACT</name>
<keyword evidence="5" id="KW-0694">RNA-binding</keyword>
<organism evidence="6 7">
    <name type="scientific">Candidatus Nomurabacteria bacterium RIFCSPHIGHO2_01_FULL_40_24b</name>
    <dbReference type="NCBI Taxonomy" id="1801739"/>
    <lineage>
        <taxon>Bacteria</taxon>
        <taxon>Candidatus Nomuraibacteriota</taxon>
    </lineage>
</organism>
<keyword evidence="1" id="KW-0819">tRNA processing</keyword>
<evidence type="ECO:0000256" key="2">
    <source>
        <dbReference type="ARBA" id="ARBA00022722"/>
    </source>
</evidence>
<evidence type="ECO:0000256" key="1">
    <source>
        <dbReference type="ARBA" id="ARBA00022694"/>
    </source>
</evidence>
<dbReference type="EMBL" id="MFTP01000003">
    <property type="protein sequence ID" value="OGI66144.1"/>
    <property type="molecule type" value="Genomic_DNA"/>
</dbReference>
<keyword evidence="2" id="KW-0540">Nuclease</keyword>
<reference evidence="6 7" key="1">
    <citation type="journal article" date="2016" name="Nat. Commun.">
        <title>Thousands of microbial genomes shed light on interconnected biogeochemical processes in an aquifer system.</title>
        <authorList>
            <person name="Anantharaman K."/>
            <person name="Brown C.T."/>
            <person name="Hug L.A."/>
            <person name="Sharon I."/>
            <person name="Castelle C.J."/>
            <person name="Probst A.J."/>
            <person name="Thomas B.C."/>
            <person name="Singh A."/>
            <person name="Wilkins M.J."/>
            <person name="Karaoz U."/>
            <person name="Brodie E.L."/>
            <person name="Williams K.H."/>
            <person name="Hubbard S.S."/>
            <person name="Banfield J.F."/>
        </authorList>
    </citation>
    <scope>NUCLEOTIDE SEQUENCE [LARGE SCALE GENOMIC DNA]</scope>
</reference>
<gene>
    <name evidence="6" type="ORF">A2647_03145</name>
</gene>